<organism evidence="1">
    <name type="scientific">Anguilla anguilla</name>
    <name type="common">European freshwater eel</name>
    <name type="synonym">Muraena anguilla</name>
    <dbReference type="NCBI Taxonomy" id="7936"/>
    <lineage>
        <taxon>Eukaryota</taxon>
        <taxon>Metazoa</taxon>
        <taxon>Chordata</taxon>
        <taxon>Craniata</taxon>
        <taxon>Vertebrata</taxon>
        <taxon>Euteleostomi</taxon>
        <taxon>Actinopterygii</taxon>
        <taxon>Neopterygii</taxon>
        <taxon>Teleostei</taxon>
        <taxon>Anguilliformes</taxon>
        <taxon>Anguillidae</taxon>
        <taxon>Anguilla</taxon>
    </lineage>
</organism>
<accession>A0A0E9PNW5</accession>
<dbReference type="EMBL" id="GBXM01103039">
    <property type="protein sequence ID" value="JAH05538.1"/>
    <property type="molecule type" value="Transcribed_RNA"/>
</dbReference>
<name>A0A0E9PNW5_ANGAN</name>
<protein>
    <submittedName>
        <fullName evidence="1">Uncharacterized protein</fullName>
    </submittedName>
</protein>
<sequence length="58" mass="7009">MVPSCNKLGRCYTFLYGCRGNMFHHLTSMHLVFYFCIFSRNHIHYHVCWLRCTATMIF</sequence>
<reference evidence="1" key="1">
    <citation type="submission" date="2014-11" db="EMBL/GenBank/DDBJ databases">
        <authorList>
            <person name="Amaro Gonzalez C."/>
        </authorList>
    </citation>
    <scope>NUCLEOTIDE SEQUENCE</scope>
</reference>
<reference evidence="1" key="2">
    <citation type="journal article" date="2015" name="Fish Shellfish Immunol.">
        <title>Early steps in the European eel (Anguilla anguilla)-Vibrio vulnificus interaction in the gills: Role of the RtxA13 toxin.</title>
        <authorList>
            <person name="Callol A."/>
            <person name="Pajuelo D."/>
            <person name="Ebbesson L."/>
            <person name="Teles M."/>
            <person name="MacKenzie S."/>
            <person name="Amaro C."/>
        </authorList>
    </citation>
    <scope>NUCLEOTIDE SEQUENCE</scope>
</reference>
<evidence type="ECO:0000313" key="1">
    <source>
        <dbReference type="EMBL" id="JAH05538.1"/>
    </source>
</evidence>
<proteinExistence type="predicted"/>
<dbReference type="AlphaFoldDB" id="A0A0E9PNW5"/>